<sequence>MTEEVSWNPLDPGFVADPYPHYGKLRDDDPVHRTLIGALLVTRYDDVHDVLRNPNTSVRREHHDDVPEHMKPLTERYEERTPSILGLDPPDHTRLRKLVQRTFTPRAIGRMRDQTTSIVDGLLDDLADRSEIDLIADYAFVVPFAVIHSMLGLPDADMVRLRTWSQALVQTLEPFMTPEQVDEAIEGGTRMDEYLREALAWKRSEPGDDLFTELIAVEEEGDSMSEPELLSMVSLLFVAGHETTVNLIGNGICA</sequence>
<dbReference type="PRINTS" id="PR00359">
    <property type="entry name" value="BP450"/>
</dbReference>
<dbReference type="Gene3D" id="3.30.43.20">
    <property type="match status" value="1"/>
</dbReference>
<dbReference type="GO" id="GO:0004497">
    <property type="term" value="F:monooxygenase activity"/>
    <property type="evidence" value="ECO:0007669"/>
    <property type="project" value="InterPro"/>
</dbReference>
<dbReference type="AlphaFoldDB" id="A0A381SAZ1"/>
<dbReference type="PANTHER" id="PTHR46696:SF1">
    <property type="entry name" value="CYTOCHROME P450 YJIB-RELATED"/>
    <property type="match status" value="1"/>
</dbReference>
<comment type="similarity">
    <text evidence="1">Belongs to the cytochrome P450 family.</text>
</comment>
<dbReference type="EMBL" id="UINC01002806">
    <property type="protein sequence ID" value="SVA00471.1"/>
    <property type="molecule type" value="Genomic_DNA"/>
</dbReference>
<protein>
    <recommendedName>
        <fullName evidence="3">Cytochrome P450</fullName>
    </recommendedName>
</protein>
<dbReference type="SUPFAM" id="SSF48264">
    <property type="entry name" value="Cytochrome P450"/>
    <property type="match status" value="1"/>
</dbReference>
<dbReference type="GO" id="GO:0016705">
    <property type="term" value="F:oxidoreductase activity, acting on paired donors, with incorporation or reduction of molecular oxygen"/>
    <property type="evidence" value="ECO:0007669"/>
    <property type="project" value="InterPro"/>
</dbReference>
<feature type="non-terminal residue" evidence="2">
    <location>
        <position position="254"/>
    </location>
</feature>
<organism evidence="2">
    <name type="scientific">marine metagenome</name>
    <dbReference type="NCBI Taxonomy" id="408172"/>
    <lineage>
        <taxon>unclassified sequences</taxon>
        <taxon>metagenomes</taxon>
        <taxon>ecological metagenomes</taxon>
    </lineage>
</organism>
<name>A0A381SAZ1_9ZZZZ</name>
<evidence type="ECO:0000313" key="2">
    <source>
        <dbReference type="EMBL" id="SVA00471.1"/>
    </source>
</evidence>
<accession>A0A381SAZ1</accession>
<gene>
    <name evidence="2" type="ORF">METZ01_LOCUS53325</name>
</gene>
<reference evidence="2" key="1">
    <citation type="submission" date="2018-05" db="EMBL/GenBank/DDBJ databases">
        <authorList>
            <person name="Lanie J.A."/>
            <person name="Ng W.-L."/>
            <person name="Kazmierczak K.M."/>
            <person name="Andrzejewski T.M."/>
            <person name="Davidsen T.M."/>
            <person name="Wayne K.J."/>
            <person name="Tettelin H."/>
            <person name="Glass J.I."/>
            <person name="Rusch D."/>
            <person name="Podicherti R."/>
            <person name="Tsui H.-C.T."/>
            <person name="Winkler M.E."/>
        </authorList>
    </citation>
    <scope>NUCLEOTIDE SEQUENCE</scope>
</reference>
<dbReference type="GO" id="GO:0005506">
    <property type="term" value="F:iron ion binding"/>
    <property type="evidence" value="ECO:0007669"/>
    <property type="project" value="InterPro"/>
</dbReference>
<dbReference type="PANTHER" id="PTHR46696">
    <property type="entry name" value="P450, PUTATIVE (EUROFUNG)-RELATED"/>
    <property type="match status" value="1"/>
</dbReference>
<proteinExistence type="inferred from homology"/>
<dbReference type="InterPro" id="IPR002397">
    <property type="entry name" value="Cyt_P450_B"/>
</dbReference>
<dbReference type="GO" id="GO:0020037">
    <property type="term" value="F:heme binding"/>
    <property type="evidence" value="ECO:0007669"/>
    <property type="project" value="InterPro"/>
</dbReference>
<dbReference type="Gene3D" id="1.10.630.10">
    <property type="entry name" value="Cytochrome P450"/>
    <property type="match status" value="1"/>
</dbReference>
<evidence type="ECO:0008006" key="3">
    <source>
        <dbReference type="Google" id="ProtNLM"/>
    </source>
</evidence>
<dbReference type="InterPro" id="IPR036396">
    <property type="entry name" value="Cyt_P450_sf"/>
</dbReference>
<evidence type="ECO:0000256" key="1">
    <source>
        <dbReference type="ARBA" id="ARBA00010617"/>
    </source>
</evidence>